<dbReference type="AlphaFoldDB" id="A0A8J3IZJ8"/>
<evidence type="ECO:0000313" key="1">
    <source>
        <dbReference type="EMBL" id="GID09280.1"/>
    </source>
</evidence>
<accession>A0A8J3IZJ8</accession>
<sequence>MPTYISLINWTDQGIRTFGESLNRAEVAKQAAQRLGGTLTETYWTVGAYDIVAVSEFPDDESGTAFLLQLGALGNVRTTTLRAFDSDEMARVLDKLG</sequence>
<gene>
    <name evidence="1" type="ORF">Aru02nite_01690</name>
</gene>
<comment type="caution">
    <text evidence="1">The sequence shown here is derived from an EMBL/GenBank/DDBJ whole genome shotgun (WGS) entry which is preliminary data.</text>
</comment>
<reference evidence="1" key="1">
    <citation type="submission" date="2021-01" db="EMBL/GenBank/DDBJ databases">
        <title>Whole genome shotgun sequence of Actinocatenispora rupis NBRC 107355.</title>
        <authorList>
            <person name="Komaki H."/>
            <person name="Tamura T."/>
        </authorList>
    </citation>
    <scope>NUCLEOTIDE SEQUENCE</scope>
    <source>
        <strain evidence="1">NBRC 107355</strain>
    </source>
</reference>
<name>A0A8J3IZJ8_9ACTN</name>
<dbReference type="Proteomes" id="UP000612808">
    <property type="component" value="Unassembled WGS sequence"/>
</dbReference>
<dbReference type="InterPro" id="IPR014845">
    <property type="entry name" value="GYD/TTHA1554"/>
</dbReference>
<organism evidence="1 2">
    <name type="scientific">Actinocatenispora rupis</name>
    <dbReference type="NCBI Taxonomy" id="519421"/>
    <lineage>
        <taxon>Bacteria</taxon>
        <taxon>Bacillati</taxon>
        <taxon>Actinomycetota</taxon>
        <taxon>Actinomycetes</taxon>
        <taxon>Micromonosporales</taxon>
        <taxon>Micromonosporaceae</taxon>
        <taxon>Actinocatenispora</taxon>
    </lineage>
</organism>
<protein>
    <submittedName>
        <fullName evidence="1">GYD domain-containing protein</fullName>
    </submittedName>
</protein>
<dbReference type="EMBL" id="BOMB01000001">
    <property type="protein sequence ID" value="GID09280.1"/>
    <property type="molecule type" value="Genomic_DNA"/>
</dbReference>
<dbReference type="Pfam" id="PF08734">
    <property type="entry name" value="GYD"/>
    <property type="match status" value="1"/>
</dbReference>
<evidence type="ECO:0000313" key="2">
    <source>
        <dbReference type="Proteomes" id="UP000612808"/>
    </source>
</evidence>
<keyword evidence="2" id="KW-1185">Reference proteome</keyword>
<dbReference type="RefSeq" id="WP_203654051.1">
    <property type="nucleotide sequence ID" value="NZ_BAAAZM010000016.1"/>
</dbReference>
<proteinExistence type="predicted"/>